<proteinExistence type="predicted"/>
<protein>
    <submittedName>
        <fullName evidence="3">Uncharacterized protein</fullName>
    </submittedName>
</protein>
<gene>
    <name evidence="3" type="ORF">M595_4960</name>
</gene>
<reference evidence="3 4" key="1">
    <citation type="journal article" date="2013" name="Front. Microbiol.">
        <title>Comparative genomic analyses of the cyanobacterium, Lyngbya aestuarii BL J, a powerful hydrogen producer.</title>
        <authorList>
            <person name="Kothari A."/>
            <person name="Vaughn M."/>
            <person name="Garcia-Pichel F."/>
        </authorList>
    </citation>
    <scope>NUCLEOTIDE SEQUENCE [LARGE SCALE GENOMIC DNA]</scope>
    <source>
        <strain evidence="3 4">BL J</strain>
    </source>
</reference>
<keyword evidence="2" id="KW-0472">Membrane</keyword>
<organism evidence="3 4">
    <name type="scientific">Lyngbya aestuarii BL J</name>
    <dbReference type="NCBI Taxonomy" id="1348334"/>
    <lineage>
        <taxon>Bacteria</taxon>
        <taxon>Bacillati</taxon>
        <taxon>Cyanobacteriota</taxon>
        <taxon>Cyanophyceae</taxon>
        <taxon>Oscillatoriophycideae</taxon>
        <taxon>Oscillatoriales</taxon>
        <taxon>Microcoleaceae</taxon>
        <taxon>Lyngbya</taxon>
    </lineage>
</organism>
<accession>U7QDK9</accession>
<dbReference type="Proteomes" id="UP000017127">
    <property type="component" value="Unassembled WGS sequence"/>
</dbReference>
<keyword evidence="4" id="KW-1185">Reference proteome</keyword>
<dbReference type="RefSeq" id="WP_023068646.1">
    <property type="nucleotide sequence ID" value="NZ_AUZM01000068.1"/>
</dbReference>
<sequence length="79" mass="8632">MQSRDQTPSEASPHDETPGMKIPSDFLLSVATAPLMLVLMGGKVVSNTMLEMSRSSEAVFQGERLPVLNFPHPSCQEED</sequence>
<evidence type="ECO:0000256" key="1">
    <source>
        <dbReference type="SAM" id="MobiDB-lite"/>
    </source>
</evidence>
<feature type="transmembrane region" description="Helical" evidence="2">
    <location>
        <begin position="26"/>
        <end position="45"/>
    </location>
</feature>
<evidence type="ECO:0000313" key="3">
    <source>
        <dbReference type="EMBL" id="ERT05090.1"/>
    </source>
</evidence>
<name>U7QDK9_9CYAN</name>
<comment type="caution">
    <text evidence="3">The sequence shown here is derived from an EMBL/GenBank/DDBJ whole genome shotgun (WGS) entry which is preliminary data.</text>
</comment>
<evidence type="ECO:0000256" key="2">
    <source>
        <dbReference type="SAM" id="Phobius"/>
    </source>
</evidence>
<feature type="compositionally biased region" description="Polar residues" evidence="1">
    <location>
        <begin position="1"/>
        <end position="10"/>
    </location>
</feature>
<evidence type="ECO:0000313" key="4">
    <source>
        <dbReference type="Proteomes" id="UP000017127"/>
    </source>
</evidence>
<keyword evidence="2" id="KW-1133">Transmembrane helix</keyword>
<keyword evidence="2" id="KW-0812">Transmembrane</keyword>
<feature type="region of interest" description="Disordered" evidence="1">
    <location>
        <begin position="1"/>
        <end position="22"/>
    </location>
</feature>
<dbReference type="AlphaFoldDB" id="U7QDK9"/>
<dbReference type="EMBL" id="AUZM01000068">
    <property type="protein sequence ID" value="ERT05090.1"/>
    <property type="molecule type" value="Genomic_DNA"/>
</dbReference>
<dbReference type="OrthoDB" id="516277at2"/>